<dbReference type="Proteomes" id="UP000886520">
    <property type="component" value="Chromosome 5"/>
</dbReference>
<evidence type="ECO:0000256" key="2">
    <source>
        <dbReference type="PROSITE-ProRule" id="PRU00723"/>
    </source>
</evidence>
<proteinExistence type="predicted"/>
<keyword evidence="2" id="KW-0862">Zinc</keyword>
<dbReference type="GO" id="GO:0008270">
    <property type="term" value="F:zinc ion binding"/>
    <property type="evidence" value="ECO:0007669"/>
    <property type="project" value="UniProtKB-KW"/>
</dbReference>
<protein>
    <recommendedName>
        <fullName evidence="4">C3H1-type domain-containing protein</fullName>
    </recommendedName>
</protein>
<reference evidence="5 6" key="1">
    <citation type="submission" date="2021-01" db="EMBL/GenBank/DDBJ databases">
        <title>Adiantum capillus-veneris genome.</title>
        <authorList>
            <person name="Fang Y."/>
            <person name="Liao Q."/>
        </authorList>
    </citation>
    <scope>NUCLEOTIDE SEQUENCE [LARGE SCALE GENOMIC DNA]</scope>
    <source>
        <strain evidence="5">H3</strain>
        <tissue evidence="5">Leaf</tissue>
    </source>
</reference>
<dbReference type="InterPro" id="IPR000571">
    <property type="entry name" value="Znf_CCCH"/>
</dbReference>
<organism evidence="5 6">
    <name type="scientific">Adiantum capillus-veneris</name>
    <name type="common">Maidenhair fern</name>
    <dbReference type="NCBI Taxonomy" id="13818"/>
    <lineage>
        <taxon>Eukaryota</taxon>
        <taxon>Viridiplantae</taxon>
        <taxon>Streptophyta</taxon>
        <taxon>Embryophyta</taxon>
        <taxon>Tracheophyta</taxon>
        <taxon>Polypodiopsida</taxon>
        <taxon>Polypodiidae</taxon>
        <taxon>Polypodiales</taxon>
        <taxon>Pteridineae</taxon>
        <taxon>Pteridaceae</taxon>
        <taxon>Vittarioideae</taxon>
        <taxon>Adiantum</taxon>
    </lineage>
</organism>
<feature type="compositionally biased region" description="Basic and acidic residues" evidence="3">
    <location>
        <begin position="419"/>
        <end position="428"/>
    </location>
</feature>
<dbReference type="PROSITE" id="PS50103">
    <property type="entry name" value="ZF_C3H1"/>
    <property type="match status" value="1"/>
</dbReference>
<dbReference type="GO" id="GO:0003677">
    <property type="term" value="F:DNA binding"/>
    <property type="evidence" value="ECO:0007669"/>
    <property type="project" value="UniProtKB-KW"/>
</dbReference>
<feature type="compositionally biased region" description="Polar residues" evidence="3">
    <location>
        <begin position="429"/>
        <end position="439"/>
    </location>
</feature>
<keyword evidence="6" id="KW-1185">Reference proteome</keyword>
<name>A0A9D4V4Y1_ADICA</name>
<dbReference type="AlphaFoldDB" id="A0A9D4V4Y1"/>
<feature type="compositionally biased region" description="Basic and acidic residues" evidence="3">
    <location>
        <begin position="447"/>
        <end position="463"/>
    </location>
</feature>
<dbReference type="PANTHER" id="PTHR33400:SF2">
    <property type="entry name" value="ZINC FINGER CCCH DOMAIN-CONTAINING PROTEIN 6"/>
    <property type="match status" value="1"/>
</dbReference>
<gene>
    <name evidence="5" type="ORF">GOP47_0005355</name>
</gene>
<dbReference type="OrthoDB" id="1928519at2759"/>
<dbReference type="PANTHER" id="PTHR33400">
    <property type="entry name" value="ZINC FINGER CCCH DOMAIN-CONTAINING PROTEIN 6-RELATED"/>
    <property type="match status" value="1"/>
</dbReference>
<feature type="compositionally biased region" description="Polar residues" evidence="3">
    <location>
        <begin position="464"/>
        <end position="475"/>
    </location>
</feature>
<evidence type="ECO:0000313" key="5">
    <source>
        <dbReference type="EMBL" id="KAI5079876.1"/>
    </source>
</evidence>
<evidence type="ECO:0000259" key="4">
    <source>
        <dbReference type="PROSITE" id="PS50103"/>
    </source>
</evidence>
<feature type="domain" description="C3H1-type" evidence="4">
    <location>
        <begin position="512"/>
        <end position="540"/>
    </location>
</feature>
<dbReference type="EMBL" id="JABFUD020000005">
    <property type="protein sequence ID" value="KAI5079876.1"/>
    <property type="molecule type" value="Genomic_DNA"/>
</dbReference>
<comment type="caution">
    <text evidence="5">The sequence shown here is derived from an EMBL/GenBank/DDBJ whole genome shotgun (WGS) entry which is preliminary data.</text>
</comment>
<evidence type="ECO:0000256" key="3">
    <source>
        <dbReference type="SAM" id="MobiDB-lite"/>
    </source>
</evidence>
<keyword evidence="1" id="KW-0238">DNA-binding</keyword>
<feature type="region of interest" description="Disordered" evidence="3">
    <location>
        <begin position="419"/>
        <end position="479"/>
    </location>
</feature>
<sequence length="548" mass="61363">MPAAGILNTRSDRVGNQFRHIHVPSENEKIVSWPLAGKICEVHHPLVDDAHSYVPKDLQCLQGNALPFNEAHHLSRSVKRARMTEQDIMEAHHLSRSVKRARMTEQDIMDVPPGFGCCIMAGKSARPKAQLDVLMAITSPWHLPDKFICNDSWLWAGGEESLEVASQQERERRSLEAFYPHFASIPDSPWEPQAPIVEIDDAVVPQIPLVFVEEDKPESEHKKHESDKGVILRVTEPGKMVDELYEINDILHGIAMKRQQQENVNRIVDSKIAATAVAACMVVRAWGKSNLVDEKLLIEILKNPSLLKSLTSSHNSMEGKCQDQDTNMQVAEGHLLPTDSGAESQKSPASVPGHWGDGVDINESHKMAASSLESTRMQEFNNLSCRSMNPFPQTSIPTSYPCRSAALNMDSAQKRFENRPRVHRRINENSKMNSVSSNLMEDAPYGPRHEMRNKNGNGKDMHTHGTQASSLLTDDSQQRHPMQAEATKYRSAEDCKLPRKTNAFRMSSKTGGRAKRNCMFYNTPRGCRNGETCAFVHQTKPAVTTMAQ</sequence>
<keyword evidence="2" id="KW-0863">Zinc-finger</keyword>
<evidence type="ECO:0000256" key="1">
    <source>
        <dbReference type="ARBA" id="ARBA00023125"/>
    </source>
</evidence>
<accession>A0A9D4V4Y1</accession>
<keyword evidence="2" id="KW-0479">Metal-binding</keyword>
<evidence type="ECO:0000313" key="6">
    <source>
        <dbReference type="Proteomes" id="UP000886520"/>
    </source>
</evidence>
<feature type="region of interest" description="Disordered" evidence="3">
    <location>
        <begin position="337"/>
        <end position="359"/>
    </location>
</feature>
<feature type="zinc finger region" description="C3H1-type" evidence="2">
    <location>
        <begin position="512"/>
        <end position="540"/>
    </location>
</feature>